<accession>C0DX63</accession>
<name>C0DX63_EIKCO</name>
<dbReference type="HOGENOM" id="CLU_2522300_0_0_4"/>
<dbReference type="AlphaFoldDB" id="C0DX63"/>
<reference evidence="1 2" key="1">
    <citation type="submission" date="2009-01" db="EMBL/GenBank/DDBJ databases">
        <authorList>
            <person name="Fulton L."/>
            <person name="Clifton S."/>
            <person name="Chinwalla A.T."/>
            <person name="Mitreva M."/>
            <person name="Sodergren E."/>
            <person name="Weinstock G."/>
            <person name="Clifton S."/>
            <person name="Dooling D.J."/>
            <person name="Fulton B."/>
            <person name="Minx P."/>
            <person name="Pepin K.H."/>
            <person name="Johnson M."/>
            <person name="Bhonagiri V."/>
            <person name="Nash W.E."/>
            <person name="Mardis E.R."/>
            <person name="Wilson R.K."/>
        </authorList>
    </citation>
    <scope>NUCLEOTIDE SEQUENCE [LARGE SCALE GENOMIC DNA]</scope>
    <source>
        <strain evidence="1 2">ATCC 23834</strain>
    </source>
</reference>
<organism evidence="1 2">
    <name type="scientific">Eikenella corrodens ATCC 23834</name>
    <dbReference type="NCBI Taxonomy" id="546274"/>
    <lineage>
        <taxon>Bacteria</taxon>
        <taxon>Pseudomonadati</taxon>
        <taxon>Pseudomonadota</taxon>
        <taxon>Betaproteobacteria</taxon>
        <taxon>Neisseriales</taxon>
        <taxon>Neisseriaceae</taxon>
        <taxon>Eikenella</taxon>
    </lineage>
</organism>
<dbReference type="EMBL" id="ACEA01000042">
    <property type="protein sequence ID" value="EEG23378.1"/>
    <property type="molecule type" value="Genomic_DNA"/>
</dbReference>
<comment type="caution">
    <text evidence="1">The sequence shown here is derived from an EMBL/GenBank/DDBJ whole genome shotgun (WGS) entry which is preliminary data.</text>
</comment>
<dbReference type="Proteomes" id="UP000005837">
    <property type="component" value="Unassembled WGS sequence"/>
</dbReference>
<gene>
    <name evidence="1" type="ORF">EIKCOROL_01967</name>
</gene>
<evidence type="ECO:0000313" key="1">
    <source>
        <dbReference type="EMBL" id="EEG23378.1"/>
    </source>
</evidence>
<proteinExistence type="predicted"/>
<evidence type="ECO:0000313" key="2">
    <source>
        <dbReference type="Proteomes" id="UP000005837"/>
    </source>
</evidence>
<sequence>MVSKVNLCMQKGALSLPKFIPQIKRILFSGSLYSTQQTVYKNKFSIYHNQFYPAYPARQSHPRCIPHTQSQTFLNKQANKNPML</sequence>
<protein>
    <submittedName>
        <fullName evidence="1">Uncharacterized protein</fullName>
    </submittedName>
</protein>